<evidence type="ECO:0000313" key="2">
    <source>
        <dbReference type="Proteomes" id="UP001527925"/>
    </source>
</evidence>
<keyword evidence="2" id="KW-1185">Reference proteome</keyword>
<accession>A0ABR4N541</accession>
<evidence type="ECO:0008006" key="3">
    <source>
        <dbReference type="Google" id="ProtNLM"/>
    </source>
</evidence>
<protein>
    <recommendedName>
        <fullName evidence="3">Cytochrome P450</fullName>
    </recommendedName>
</protein>
<dbReference type="EMBL" id="JADGIZ020000032">
    <property type="protein sequence ID" value="KAL2914608.1"/>
    <property type="molecule type" value="Genomic_DNA"/>
</dbReference>
<name>A0ABR4N541_9FUNG</name>
<reference evidence="1 2" key="1">
    <citation type="submission" date="2023-09" db="EMBL/GenBank/DDBJ databases">
        <title>Pangenome analysis of Batrachochytrium dendrobatidis and related Chytrids.</title>
        <authorList>
            <person name="Yacoub M.N."/>
            <person name="Stajich J.E."/>
            <person name="James T.Y."/>
        </authorList>
    </citation>
    <scope>NUCLEOTIDE SEQUENCE [LARGE SCALE GENOMIC DNA]</scope>
    <source>
        <strain evidence="1 2">JEL0888</strain>
    </source>
</reference>
<comment type="caution">
    <text evidence="1">The sequence shown here is derived from an EMBL/GenBank/DDBJ whole genome shotgun (WGS) entry which is preliminary data.</text>
</comment>
<evidence type="ECO:0000313" key="1">
    <source>
        <dbReference type="EMBL" id="KAL2914608.1"/>
    </source>
</evidence>
<sequence>MADMPAPSSAAVRAALWDTLTSRAILALAAAAVGLLMTVLARAAWGYLRGPMLPPHLAALPRPPVVRVEGGPMLLAVAKAFRRDPIGFLREQCARYGTSFQLRLPLVTMNFFVSPRHQMAFFRVSDQAWRSSRAMDDFSIDQAFFERCRPLVHPTITPEVVKQFMKQVSLGLNRAHLVEQYRGPAVEAAASILAMYGSKPQPVDLFEMTSTLAIHIAVRVLLGTRFAAAHADEMVDVVLGVERDVASPLNSLLPGWPLPPNLRMRRAMAKVTAWVNEEIAKRREDGRQGVKHRDYLEILLGSEAHAK</sequence>
<dbReference type="Gene3D" id="1.10.630.10">
    <property type="entry name" value="Cytochrome P450"/>
    <property type="match status" value="1"/>
</dbReference>
<proteinExistence type="predicted"/>
<organism evidence="1 2">
    <name type="scientific">Polyrhizophydium stewartii</name>
    <dbReference type="NCBI Taxonomy" id="2732419"/>
    <lineage>
        <taxon>Eukaryota</taxon>
        <taxon>Fungi</taxon>
        <taxon>Fungi incertae sedis</taxon>
        <taxon>Chytridiomycota</taxon>
        <taxon>Chytridiomycota incertae sedis</taxon>
        <taxon>Chytridiomycetes</taxon>
        <taxon>Rhizophydiales</taxon>
        <taxon>Rhizophydiales incertae sedis</taxon>
        <taxon>Polyrhizophydium</taxon>
    </lineage>
</organism>
<dbReference type="InterPro" id="IPR036396">
    <property type="entry name" value="Cyt_P450_sf"/>
</dbReference>
<dbReference type="Proteomes" id="UP001527925">
    <property type="component" value="Unassembled WGS sequence"/>
</dbReference>
<gene>
    <name evidence="1" type="ORF">HK105_205960</name>
</gene>
<dbReference type="SUPFAM" id="SSF48264">
    <property type="entry name" value="Cytochrome P450"/>
    <property type="match status" value="1"/>
</dbReference>